<reference evidence="11 12" key="1">
    <citation type="submission" date="2019-04" db="EMBL/GenBank/DDBJ databases">
        <title>Lampropedia sp YIM MLB12 draf genome.</title>
        <authorList>
            <person name="Wang Y.-X."/>
        </authorList>
    </citation>
    <scope>NUCLEOTIDE SEQUENCE [LARGE SCALE GENOMIC DNA]</scope>
    <source>
        <strain evidence="11 12">YIM MLB12</strain>
    </source>
</reference>
<dbReference type="InterPro" id="IPR055348">
    <property type="entry name" value="DctQ"/>
</dbReference>
<feature type="transmembrane region" description="Helical" evidence="9">
    <location>
        <begin position="197"/>
        <end position="218"/>
    </location>
</feature>
<gene>
    <name evidence="11" type="ORF">E8K88_09000</name>
</gene>
<evidence type="ECO:0000256" key="8">
    <source>
        <dbReference type="ARBA" id="ARBA00038436"/>
    </source>
</evidence>
<dbReference type="PANTHER" id="PTHR35011">
    <property type="entry name" value="2,3-DIKETO-L-GULONATE TRAP TRANSPORTER SMALL PERMEASE PROTEIN YIAM"/>
    <property type="match status" value="1"/>
</dbReference>
<dbReference type="GO" id="GO:0022857">
    <property type="term" value="F:transmembrane transporter activity"/>
    <property type="evidence" value="ECO:0007669"/>
    <property type="project" value="UniProtKB-UniRule"/>
</dbReference>
<evidence type="ECO:0000313" key="11">
    <source>
        <dbReference type="EMBL" id="THJ33411.1"/>
    </source>
</evidence>
<evidence type="ECO:0000256" key="2">
    <source>
        <dbReference type="ARBA" id="ARBA00022448"/>
    </source>
</evidence>
<keyword evidence="4 9" id="KW-0997">Cell inner membrane</keyword>
<evidence type="ECO:0000313" key="12">
    <source>
        <dbReference type="Proteomes" id="UP000306236"/>
    </source>
</evidence>
<dbReference type="Proteomes" id="UP000306236">
    <property type="component" value="Unassembled WGS sequence"/>
</dbReference>
<evidence type="ECO:0000259" key="10">
    <source>
        <dbReference type="Pfam" id="PF04290"/>
    </source>
</evidence>
<keyword evidence="3" id="KW-1003">Cell membrane</keyword>
<keyword evidence="7 9" id="KW-0472">Membrane</keyword>
<feature type="transmembrane region" description="Helical" evidence="9">
    <location>
        <begin position="158"/>
        <end position="176"/>
    </location>
</feature>
<evidence type="ECO:0000256" key="4">
    <source>
        <dbReference type="ARBA" id="ARBA00022519"/>
    </source>
</evidence>
<evidence type="ECO:0000256" key="7">
    <source>
        <dbReference type="ARBA" id="ARBA00023136"/>
    </source>
</evidence>
<dbReference type="GO" id="GO:0005886">
    <property type="term" value="C:plasma membrane"/>
    <property type="evidence" value="ECO:0007669"/>
    <property type="project" value="UniProtKB-SubCell"/>
</dbReference>
<dbReference type="OrthoDB" id="6363908at2"/>
<keyword evidence="5 9" id="KW-0812">Transmembrane</keyword>
<feature type="transmembrane region" description="Helical" evidence="9">
    <location>
        <begin position="125"/>
        <end position="146"/>
    </location>
</feature>
<accession>A0A4S5BQZ4</accession>
<evidence type="ECO:0000256" key="3">
    <source>
        <dbReference type="ARBA" id="ARBA00022475"/>
    </source>
</evidence>
<dbReference type="AlphaFoldDB" id="A0A4S5BQZ4"/>
<proteinExistence type="inferred from homology"/>
<sequence>MTVLPIPSFHSEILAAVRDRPPHAHGTRGSCRHVLPKAAKHTFGTIFLYSHPGLPYPSTQASHAKVVPLHCNIKIAAFEYVGETVTPSEPHHTTASASDSPAQDLDILALPAEPTTKVPLAIEDCISVALLALLSLITLGNVLTRYFTSTSFAWTEEISIFLMMLLALVAGSAAAARNNHIQIDYLSSRVGPGPRRFLAVFAALAVVAMFAMMVWLGGQLAWDEFRFEETSPGLGLPKWIYTVWLPILSLAIALRALGVAWRAWRAPNKSANNQEAV</sequence>
<comment type="function">
    <text evidence="9">Part of the tripartite ATP-independent periplasmic (TRAP) transport system.</text>
</comment>
<evidence type="ECO:0000256" key="1">
    <source>
        <dbReference type="ARBA" id="ARBA00004429"/>
    </source>
</evidence>
<keyword evidence="6 9" id="KW-1133">Transmembrane helix</keyword>
<keyword evidence="12" id="KW-1185">Reference proteome</keyword>
<feature type="transmembrane region" description="Helical" evidence="9">
    <location>
        <begin position="238"/>
        <end position="261"/>
    </location>
</feature>
<comment type="similarity">
    <text evidence="8 9">Belongs to the TRAP transporter small permease family.</text>
</comment>
<comment type="caution">
    <text evidence="11">The sequence shown here is derived from an EMBL/GenBank/DDBJ whole genome shotgun (WGS) entry which is preliminary data.</text>
</comment>
<name>A0A4S5BQZ4_9BURK</name>
<evidence type="ECO:0000256" key="6">
    <source>
        <dbReference type="ARBA" id="ARBA00022989"/>
    </source>
</evidence>
<dbReference type="Pfam" id="PF04290">
    <property type="entry name" value="DctQ"/>
    <property type="match status" value="1"/>
</dbReference>
<evidence type="ECO:0000256" key="5">
    <source>
        <dbReference type="ARBA" id="ARBA00022692"/>
    </source>
</evidence>
<organism evidence="11 12">
    <name type="scientific">Lampropedia aestuarii</name>
    <dbReference type="NCBI Taxonomy" id="2562762"/>
    <lineage>
        <taxon>Bacteria</taxon>
        <taxon>Pseudomonadati</taxon>
        <taxon>Pseudomonadota</taxon>
        <taxon>Betaproteobacteria</taxon>
        <taxon>Burkholderiales</taxon>
        <taxon>Comamonadaceae</taxon>
        <taxon>Lampropedia</taxon>
    </lineage>
</organism>
<dbReference type="PANTHER" id="PTHR35011:SF2">
    <property type="entry name" value="2,3-DIKETO-L-GULONATE TRAP TRANSPORTER SMALL PERMEASE PROTEIN YIAM"/>
    <property type="match status" value="1"/>
</dbReference>
<evidence type="ECO:0000256" key="9">
    <source>
        <dbReference type="RuleBase" id="RU369079"/>
    </source>
</evidence>
<feature type="domain" description="Tripartite ATP-independent periplasmic transporters DctQ component" evidence="10">
    <location>
        <begin position="135"/>
        <end position="265"/>
    </location>
</feature>
<keyword evidence="2 9" id="KW-0813">Transport</keyword>
<dbReference type="InterPro" id="IPR007387">
    <property type="entry name" value="TRAP_DctQ"/>
</dbReference>
<dbReference type="GO" id="GO:0015740">
    <property type="term" value="P:C4-dicarboxylate transport"/>
    <property type="evidence" value="ECO:0007669"/>
    <property type="project" value="TreeGrafter"/>
</dbReference>
<comment type="subunit">
    <text evidence="9">The complex comprises the extracytoplasmic solute receptor protein and the two transmembrane proteins.</text>
</comment>
<comment type="subcellular location">
    <subcellularLocation>
        <location evidence="1 9">Cell inner membrane</location>
        <topology evidence="1 9">Multi-pass membrane protein</topology>
    </subcellularLocation>
</comment>
<dbReference type="EMBL" id="SSWX01000010">
    <property type="protein sequence ID" value="THJ33411.1"/>
    <property type="molecule type" value="Genomic_DNA"/>
</dbReference>
<protein>
    <recommendedName>
        <fullName evidence="9">TRAP transporter small permease protein</fullName>
    </recommendedName>
</protein>